<reference evidence="1 2" key="1">
    <citation type="journal article" date="2022" name="bioRxiv">
        <title>Genomics of Preaxostyla Flagellates Illuminates Evolutionary Transitions and the Path Towards Mitochondrial Loss.</title>
        <authorList>
            <person name="Novak L.V.F."/>
            <person name="Treitli S.C."/>
            <person name="Pyrih J."/>
            <person name="Halakuc P."/>
            <person name="Pipaliya S.V."/>
            <person name="Vacek V."/>
            <person name="Brzon O."/>
            <person name="Soukal P."/>
            <person name="Eme L."/>
            <person name="Dacks J.B."/>
            <person name="Karnkowska A."/>
            <person name="Elias M."/>
            <person name="Hampl V."/>
        </authorList>
    </citation>
    <scope>NUCLEOTIDE SEQUENCE [LARGE SCALE GENOMIC DNA]</scope>
    <source>
        <strain evidence="1">NAU3</strain>
        <tissue evidence="1">Gut</tissue>
    </source>
</reference>
<gene>
    <name evidence="1" type="ORF">BLNAU_4053</name>
</gene>
<comment type="caution">
    <text evidence="1">The sequence shown here is derived from an EMBL/GenBank/DDBJ whole genome shotgun (WGS) entry which is preliminary data.</text>
</comment>
<proteinExistence type="predicted"/>
<dbReference type="Proteomes" id="UP001281761">
    <property type="component" value="Unassembled WGS sequence"/>
</dbReference>
<dbReference type="EMBL" id="JARBJD010000019">
    <property type="protein sequence ID" value="KAK2960966.1"/>
    <property type="molecule type" value="Genomic_DNA"/>
</dbReference>
<sequence length="853" mass="96602">MTYLFPQKSSRRRLPVSNSTYQLVINFAYSQNHQRARYADRIGSMIRKQTLSPGALFEIMFEFETDVVWYMLVTLVKRLTFNHNDQTRNHIQRTVKETLKQISSLYGPALLTTYSGTRRNDVLNRATIHLLDFMLIEMERLPSVKLFKYPLNMIDPFLPYMLLFVTSSDSTIQNKAASILHSVTSVPTSECIPAFRNVDTTALQADIDLWRPRVLTTAGINLAAASTLLGHLSTLFVDADVSDPCVRTVKLLIQLASSLLTSKKAIKNLGNCLPLTLLVTTLTAAPPSHYLPILNIFLESRKIYRLSKEIHQPFLKRLLAIFPPDTSSDDHVITGLLTLLSHLASHSSLWKTLVEYAVTSNPPTKIALSLLSRIWIDPQQISPLSVRRYDVPRIARLLFQELDELSLSFVLSVLGQCADLSTEERLEEDEAQRIVEKLLEIEQRHPLHTVTQDTNKTTTDGMTQSHIDRKRELVASTGKETNASVLVDVWRVMGMTVSSLARSPSGLERLHVLYPLIVLQMKERGNTLLRKDKRAEQTREMLLPALVRVCSELTPLLQTVDCFPLVQLVSSFLILIRLPANRRAKRHGHSVLNTLPDCYVRVKEFFLRVDEVTQGLDGYDITHHTIFPRSSTRHPSVGADCVISRPIPLLQFFVDFEVKCVGVKEAALLQQNNTTAPDRVRRQLLLHLLSALNRTNDFDPSAVCGVIKSFPRLPPGTTKLVNTLKDTLIVARNPSPPVCAKEICRLLTLFLMRAVPNEADSEERWRVVLREEGWEDLLNVILRKPLSKMCLKNGMNCTVASFIFKPSTVLSRPSPPDTLSTFPWHAPPTHPPPAVLWAEQAGRQEECWRQEWE</sequence>
<protein>
    <submittedName>
        <fullName evidence="1">Uncharacterized protein</fullName>
    </submittedName>
</protein>
<evidence type="ECO:0000313" key="1">
    <source>
        <dbReference type="EMBL" id="KAK2960966.1"/>
    </source>
</evidence>
<name>A0ABQ9YBC3_9EUKA</name>
<dbReference type="InterPro" id="IPR016024">
    <property type="entry name" value="ARM-type_fold"/>
</dbReference>
<dbReference type="SUPFAM" id="SSF48371">
    <property type="entry name" value="ARM repeat"/>
    <property type="match status" value="1"/>
</dbReference>
<keyword evidence="2" id="KW-1185">Reference proteome</keyword>
<accession>A0ABQ9YBC3</accession>
<evidence type="ECO:0000313" key="2">
    <source>
        <dbReference type="Proteomes" id="UP001281761"/>
    </source>
</evidence>
<organism evidence="1 2">
    <name type="scientific">Blattamonas nauphoetae</name>
    <dbReference type="NCBI Taxonomy" id="2049346"/>
    <lineage>
        <taxon>Eukaryota</taxon>
        <taxon>Metamonada</taxon>
        <taxon>Preaxostyla</taxon>
        <taxon>Oxymonadida</taxon>
        <taxon>Blattamonas</taxon>
    </lineage>
</organism>